<protein>
    <submittedName>
        <fullName evidence="1">Uncharacterized protein</fullName>
    </submittedName>
</protein>
<dbReference type="EMBL" id="CAJVCH010152644">
    <property type="protein sequence ID" value="CAG7727700.1"/>
    <property type="molecule type" value="Genomic_DNA"/>
</dbReference>
<name>A0A8J2P0R4_9HEXA</name>
<keyword evidence="2" id="KW-1185">Reference proteome</keyword>
<dbReference type="AlphaFoldDB" id="A0A8J2P0R4"/>
<dbReference type="OrthoDB" id="2386367at2759"/>
<proteinExistence type="predicted"/>
<dbReference type="Proteomes" id="UP000708208">
    <property type="component" value="Unassembled WGS sequence"/>
</dbReference>
<gene>
    <name evidence="1" type="ORF">AFUS01_LOCUS16530</name>
</gene>
<organism evidence="1 2">
    <name type="scientific">Allacma fusca</name>
    <dbReference type="NCBI Taxonomy" id="39272"/>
    <lineage>
        <taxon>Eukaryota</taxon>
        <taxon>Metazoa</taxon>
        <taxon>Ecdysozoa</taxon>
        <taxon>Arthropoda</taxon>
        <taxon>Hexapoda</taxon>
        <taxon>Collembola</taxon>
        <taxon>Symphypleona</taxon>
        <taxon>Sminthuridae</taxon>
        <taxon>Allacma</taxon>
    </lineage>
</organism>
<sequence length="154" mass="17044">DPELQRTALDVIDSLLSKDSNGNYSRISYIKQPSQAGLLTTMPDVMDQRSHMRHVVENNTVFVRSSPDDFGMSVSPGAQALSLNLTHVTQQKMIALVASIQGKIQSKYAELITNTSFNTVGSAVNKFHGLQQIPETIQDLASREEFLHQLTTEL</sequence>
<accession>A0A8J2P0R4</accession>
<feature type="non-terminal residue" evidence="1">
    <location>
        <position position="1"/>
    </location>
</feature>
<reference evidence="1" key="1">
    <citation type="submission" date="2021-06" db="EMBL/GenBank/DDBJ databases">
        <authorList>
            <person name="Hodson N. C."/>
            <person name="Mongue J. A."/>
            <person name="Jaron S. K."/>
        </authorList>
    </citation>
    <scope>NUCLEOTIDE SEQUENCE</scope>
</reference>
<comment type="caution">
    <text evidence="1">The sequence shown here is derived from an EMBL/GenBank/DDBJ whole genome shotgun (WGS) entry which is preliminary data.</text>
</comment>
<evidence type="ECO:0000313" key="1">
    <source>
        <dbReference type="EMBL" id="CAG7727700.1"/>
    </source>
</evidence>
<evidence type="ECO:0000313" key="2">
    <source>
        <dbReference type="Proteomes" id="UP000708208"/>
    </source>
</evidence>